<reference evidence="5" key="1">
    <citation type="journal article" date="2021" name="BMC Genomics">
        <title>Chromosome-level genome assembly and manually-curated proteome of model necrotroph Parastagonospora nodorum Sn15 reveals a genome-wide trove of candidate effector homologs, and redundancy of virulence-related functions within an accessory chromosome.</title>
        <authorList>
            <person name="Bertazzoni S."/>
            <person name="Jones D.A.B."/>
            <person name="Phan H.T."/>
            <person name="Tan K.-C."/>
            <person name="Hane J.K."/>
        </authorList>
    </citation>
    <scope>NUCLEOTIDE SEQUENCE [LARGE SCALE GENOMIC DNA]</scope>
    <source>
        <strain evidence="5">SN15 / ATCC MYA-4574 / FGSC 10173)</strain>
    </source>
</reference>
<dbReference type="InterPro" id="IPR029058">
    <property type="entry name" value="AB_hydrolase_fold"/>
</dbReference>
<dbReference type="VEuPathDB" id="FungiDB:JI435_044630"/>
<dbReference type="AlphaFoldDB" id="A0A7U2I1J1"/>
<evidence type="ECO:0000256" key="2">
    <source>
        <dbReference type="SAM" id="MobiDB-lite"/>
    </source>
</evidence>
<dbReference type="Gene3D" id="3.40.50.1820">
    <property type="entry name" value="alpha/beta hydrolase"/>
    <property type="match status" value="1"/>
</dbReference>
<dbReference type="OrthoDB" id="433474at2759"/>
<feature type="domain" description="Alpha/beta hydrolase fold-3" evidence="3">
    <location>
        <begin position="79"/>
        <end position="289"/>
    </location>
</feature>
<keyword evidence="5" id="KW-1185">Reference proteome</keyword>
<accession>A0A7U2I1J1</accession>
<evidence type="ECO:0000313" key="5">
    <source>
        <dbReference type="Proteomes" id="UP000663193"/>
    </source>
</evidence>
<organism evidence="4 5">
    <name type="scientific">Phaeosphaeria nodorum (strain SN15 / ATCC MYA-4574 / FGSC 10173)</name>
    <name type="common">Glume blotch fungus</name>
    <name type="synonym">Parastagonospora nodorum</name>
    <dbReference type="NCBI Taxonomy" id="321614"/>
    <lineage>
        <taxon>Eukaryota</taxon>
        <taxon>Fungi</taxon>
        <taxon>Dikarya</taxon>
        <taxon>Ascomycota</taxon>
        <taxon>Pezizomycotina</taxon>
        <taxon>Dothideomycetes</taxon>
        <taxon>Pleosporomycetidae</taxon>
        <taxon>Pleosporales</taxon>
        <taxon>Pleosporineae</taxon>
        <taxon>Phaeosphaeriaceae</taxon>
        <taxon>Parastagonospora</taxon>
    </lineage>
</organism>
<dbReference type="SUPFAM" id="SSF53474">
    <property type="entry name" value="alpha/beta-Hydrolases"/>
    <property type="match status" value="1"/>
</dbReference>
<evidence type="ECO:0000259" key="3">
    <source>
        <dbReference type="Pfam" id="PF07859"/>
    </source>
</evidence>
<keyword evidence="1" id="KW-0378">Hydrolase</keyword>
<protein>
    <recommendedName>
        <fullName evidence="3">Alpha/beta hydrolase fold-3 domain-containing protein</fullName>
    </recommendedName>
</protein>
<evidence type="ECO:0000313" key="4">
    <source>
        <dbReference type="EMBL" id="QRC98399.1"/>
    </source>
</evidence>
<dbReference type="Proteomes" id="UP000663193">
    <property type="component" value="Chromosome 8"/>
</dbReference>
<sequence>MAPYLDPLNQAFADAFAKQPPIEDLSPPEFRVTFEELQHHDKTISGVTRTSFTVPFESGAEVFVFRKDSMKRVDSLPVVLFLHGGAFIVGSVTSYDSICRDLALQTGYAIVFVEYALAPEARWPTQQEQCYAVLKWITQNGAKKGLSQDKFAVVGDSAGGQLAIATSILASTRTPKIPISHQSLLHPCTDTRISDRQTLSEFEFFAGPLLTVPFNKKSFAIYIPNADDRDSELATPLNISAAHAKLQPPTLIINSAVDLLRSEGEAYGEILQRAGVDCTVLTTHGQVHDSEVFEATRGGPTPRAVVRMVAGEIRHALGGGFGEEGKSGEDEGMGREMKRRKRARKD</sequence>
<feature type="compositionally biased region" description="Basic residues" evidence="2">
    <location>
        <begin position="337"/>
        <end position="346"/>
    </location>
</feature>
<proteinExistence type="predicted"/>
<dbReference type="PANTHER" id="PTHR48081">
    <property type="entry name" value="AB HYDROLASE SUPERFAMILY PROTEIN C4A8.06C"/>
    <property type="match status" value="1"/>
</dbReference>
<dbReference type="GO" id="GO:0016787">
    <property type="term" value="F:hydrolase activity"/>
    <property type="evidence" value="ECO:0007669"/>
    <property type="project" value="UniProtKB-KW"/>
</dbReference>
<evidence type="ECO:0000256" key="1">
    <source>
        <dbReference type="ARBA" id="ARBA00022801"/>
    </source>
</evidence>
<name>A0A7U2I1J1_PHANO</name>
<feature type="compositionally biased region" description="Basic and acidic residues" evidence="2">
    <location>
        <begin position="323"/>
        <end position="336"/>
    </location>
</feature>
<dbReference type="InterPro" id="IPR013094">
    <property type="entry name" value="AB_hydrolase_3"/>
</dbReference>
<dbReference type="InterPro" id="IPR050300">
    <property type="entry name" value="GDXG_lipolytic_enzyme"/>
</dbReference>
<gene>
    <name evidence="4" type="ORF">JI435_044630</name>
</gene>
<dbReference type="EMBL" id="CP069030">
    <property type="protein sequence ID" value="QRC98399.1"/>
    <property type="molecule type" value="Genomic_DNA"/>
</dbReference>
<dbReference type="PANTHER" id="PTHR48081:SF8">
    <property type="entry name" value="ALPHA_BETA HYDROLASE FOLD-3 DOMAIN-CONTAINING PROTEIN-RELATED"/>
    <property type="match status" value="1"/>
</dbReference>
<feature type="region of interest" description="Disordered" evidence="2">
    <location>
        <begin position="318"/>
        <end position="346"/>
    </location>
</feature>
<dbReference type="Pfam" id="PF07859">
    <property type="entry name" value="Abhydrolase_3"/>
    <property type="match status" value="1"/>
</dbReference>